<organism evidence="1 2">
    <name type="scientific">Ktedonospora formicarum</name>
    <dbReference type="NCBI Taxonomy" id="2778364"/>
    <lineage>
        <taxon>Bacteria</taxon>
        <taxon>Bacillati</taxon>
        <taxon>Chloroflexota</taxon>
        <taxon>Ktedonobacteria</taxon>
        <taxon>Ktedonobacterales</taxon>
        <taxon>Ktedonobacteraceae</taxon>
        <taxon>Ktedonospora</taxon>
    </lineage>
</organism>
<dbReference type="Proteomes" id="UP000612362">
    <property type="component" value="Unassembled WGS sequence"/>
</dbReference>
<proteinExistence type="predicted"/>
<protein>
    <submittedName>
        <fullName evidence="1">Uncharacterized protein</fullName>
    </submittedName>
</protein>
<name>A0A8J3MXC3_9CHLR</name>
<evidence type="ECO:0000313" key="2">
    <source>
        <dbReference type="Proteomes" id="UP000612362"/>
    </source>
</evidence>
<accession>A0A8J3MXC3</accession>
<comment type="caution">
    <text evidence="1">The sequence shown here is derived from an EMBL/GenBank/DDBJ whole genome shotgun (WGS) entry which is preliminary data.</text>
</comment>
<gene>
    <name evidence="1" type="ORF">KSX_65730</name>
</gene>
<evidence type="ECO:0000313" key="1">
    <source>
        <dbReference type="EMBL" id="GHO48410.1"/>
    </source>
</evidence>
<dbReference type="EMBL" id="BNJF01000004">
    <property type="protein sequence ID" value="GHO48410.1"/>
    <property type="molecule type" value="Genomic_DNA"/>
</dbReference>
<keyword evidence="2" id="KW-1185">Reference proteome</keyword>
<dbReference type="RefSeq" id="WP_220197623.1">
    <property type="nucleotide sequence ID" value="NZ_BNJF01000004.1"/>
</dbReference>
<sequence length="78" mass="8646">MQFINIDALKDGLSKSADIAELSDAELEKVSGRGGNPGATCEPVTEEDWSCDRNYRGVWVSTSACDIWGRDGLTFFRW</sequence>
<reference evidence="1" key="1">
    <citation type="submission" date="2020-10" db="EMBL/GenBank/DDBJ databases">
        <title>Taxonomic study of unclassified bacteria belonging to the class Ktedonobacteria.</title>
        <authorList>
            <person name="Yabe S."/>
            <person name="Wang C.M."/>
            <person name="Zheng Y."/>
            <person name="Sakai Y."/>
            <person name="Cavaletti L."/>
            <person name="Monciardini P."/>
            <person name="Donadio S."/>
        </authorList>
    </citation>
    <scope>NUCLEOTIDE SEQUENCE</scope>
    <source>
        <strain evidence="1">SOSP1-1</strain>
    </source>
</reference>
<dbReference type="AlphaFoldDB" id="A0A8J3MXC3"/>